<name>A0A0B7GYE5_TREPH</name>
<reference evidence="2 4" key="3">
    <citation type="submission" date="2019-08" db="EMBL/GenBank/DDBJ databases">
        <authorList>
            <person name="Kuhnert P."/>
        </authorList>
    </citation>
    <scope>NUCLEOTIDE SEQUENCE [LARGE SCALE GENOMIC DNA]</scope>
    <source>
        <strain evidence="2 4">B36.5</strain>
    </source>
</reference>
<dbReference type="InterPro" id="IPR056958">
    <property type="entry name" value="Phage_tail_tube_init_put"/>
</dbReference>
<dbReference type="AlphaFoldDB" id="A0A0B7GYE5"/>
<evidence type="ECO:0000313" key="1">
    <source>
        <dbReference type="EMBL" id="CEM61681.1"/>
    </source>
</evidence>
<evidence type="ECO:0000313" key="4">
    <source>
        <dbReference type="Proteomes" id="UP000323594"/>
    </source>
</evidence>
<dbReference type="GeneID" id="57753328"/>
<dbReference type="RefSeq" id="WP_044634575.1">
    <property type="nucleotide sequence ID" value="NZ_CDNC01000012.1"/>
</dbReference>
<organism evidence="1 3">
    <name type="scientific">Treponema phagedenis</name>
    <dbReference type="NCBI Taxonomy" id="162"/>
    <lineage>
        <taxon>Bacteria</taxon>
        <taxon>Pseudomonadati</taxon>
        <taxon>Spirochaetota</taxon>
        <taxon>Spirochaetia</taxon>
        <taxon>Spirochaetales</taxon>
        <taxon>Treponemataceae</taxon>
        <taxon>Treponema</taxon>
    </lineage>
</organism>
<gene>
    <name evidence="2" type="ORF">FUT82_11935</name>
    <name evidence="1" type="ORF">TPHV1_20218</name>
</gene>
<dbReference type="Proteomes" id="UP000042527">
    <property type="component" value="Unassembled WGS sequence"/>
</dbReference>
<evidence type="ECO:0000313" key="3">
    <source>
        <dbReference type="Proteomes" id="UP000042527"/>
    </source>
</evidence>
<dbReference type="EMBL" id="CDNC01000012">
    <property type="protein sequence ID" value="CEM61681.1"/>
    <property type="molecule type" value="Genomic_DNA"/>
</dbReference>
<protein>
    <submittedName>
        <fullName evidence="1">Uncharacterized protein</fullName>
    </submittedName>
</protein>
<dbReference type="Pfam" id="PF23980">
    <property type="entry name" value="Phage_tail_tube_init"/>
    <property type="match status" value="1"/>
</dbReference>
<reference evidence="3" key="2">
    <citation type="submission" date="2015-01" db="EMBL/GenBank/DDBJ databases">
        <authorList>
            <person name="Manzoor Shahid"/>
            <person name="Zubair Saima"/>
        </authorList>
    </citation>
    <scope>NUCLEOTIDE SEQUENCE [LARGE SCALE GENOMIC DNA]</scope>
    <source>
        <strain evidence="3">V1</strain>
    </source>
</reference>
<dbReference type="EMBL" id="CP042817">
    <property type="protein sequence ID" value="QEJ98640.1"/>
    <property type="molecule type" value="Genomic_DNA"/>
</dbReference>
<keyword evidence="3" id="KW-1185">Reference proteome</keyword>
<accession>A0A0B7GYE5</accession>
<proteinExistence type="predicted"/>
<evidence type="ECO:0000313" key="2">
    <source>
        <dbReference type="EMBL" id="QEJ98640.1"/>
    </source>
</evidence>
<reference evidence="1" key="1">
    <citation type="submission" date="2015-01" db="EMBL/GenBank/DDBJ databases">
        <authorList>
            <person name="Xiang T."/>
            <person name="Song Y."/>
            <person name="Huang L."/>
            <person name="Wang B."/>
            <person name="Wu P."/>
        </authorList>
    </citation>
    <scope>NUCLEOTIDE SEQUENCE [LARGE SCALE GENOMIC DNA]</scope>
    <source>
        <strain evidence="1">V1</strain>
    </source>
</reference>
<sequence>MRQGYLREGLWQNVYLIEFYVDNNTSPSESFAFGVPPESEEFVLTQRKTETKTFGGLVIDDYGHDALKITLSGSTVNNELRRMYHTTGASEYVTGEEEIFRLKTLLEKYKGNINTLGKKILLYDLSKHTNRSRRKKTIDSFCWQVYPGEFKIKRTKEKPNVYTYSIEFTAIPAKDTFVFYNTIFGVDFNKAFDAIEQYLQKLEKSLSFFKSVLEKINEARRFAAACKEVALYAISGTINAFRILLDDTFQLGHSAIALYRETVGAEGIPALIFETGDFVAAMLIDFMTNINVLANNIHAMSKKEFYIPAGVFEDWEVTIEELDALSQLQCSGIYNELCALSVSAQMERPKEYTLPVARGAAITTYGMQIGLITDGMSFESIAQNHYGDSSKAYIIASANSAGSIDDLSARGQKNVLIPVLERSASNYQNRIIGLSGQRDNYGVDIALDENGNILLNDLQTDFKFVTGRRNISQAVLMRLRENINKRVMLQLYGIKTTIPDSESAGSAYILSSIIQTLKQESRIKELLSVSFKGDGDALRIDIEYTDIGGQRRSLSELI</sequence>
<dbReference type="Proteomes" id="UP000323594">
    <property type="component" value="Chromosome"/>
</dbReference>